<dbReference type="EMBL" id="CP137852">
    <property type="protein sequence ID" value="WPB85766.1"/>
    <property type="molecule type" value="Genomic_DNA"/>
</dbReference>
<dbReference type="Proteomes" id="UP001305521">
    <property type="component" value="Chromosome"/>
</dbReference>
<evidence type="ECO:0000313" key="1">
    <source>
        <dbReference type="EMBL" id="WPB85766.1"/>
    </source>
</evidence>
<sequence length="526" mass="57086">MSRIAVTGSLPGSINENTPLWDWIGQLRISIDPGLIRFVEVMGFGANFFDVSLNRSTGVLTITPLSRADHEWFVANGLSANIAFSLRFFMMDGSVMESLNGWSVGVVNLDDTPPQALRFLTGGTVAAGAAGATIGRLQVTDPDTSTGFTFTIREDDDWLFMMVGDTLRLRPGLSIPLADGPERELVITVSDGFQSSALTLSIGVTALGINSGGTVDLLETHEAAHGFRWAGPGNLFSMRMSHEIASIRDYGSIIHLQMRDGSGVTVEQPSVIDLMDGYITFAGNGLPARVWAIYETVLNRDPRHGEMAAGVARLAAGGTTQALANDLLASAEFASRSGGRSNTGFAELMYANSVGWIDSGGVGFHAARLDQGRSRADLVDDFVKWRMDSLGHGRQRAENGGLFVPRDWVDRLDDLTPRQLDAMSFGHWWAIQILSGDTRMRDLPDVFHQVQGPLPQFTLFSTLLERLFMTTTAAPAASRWSEALGEELLKRGVSSSEYLIGLVRDLELDETQAHMLPQGTAFQAGW</sequence>
<dbReference type="SUPFAM" id="SSF49313">
    <property type="entry name" value="Cadherin-like"/>
    <property type="match status" value="1"/>
</dbReference>
<keyword evidence="2" id="KW-1185">Reference proteome</keyword>
<reference evidence="1 2" key="1">
    <citation type="submission" date="2023-11" db="EMBL/GenBank/DDBJ databases">
        <title>Arctic aerobic anoxygenic photoheterotroph Sediminicoccus rosea KRV36 adapts its photosynthesis to long days of polar summer.</title>
        <authorList>
            <person name="Tomasch J."/>
            <person name="Kopejtka K."/>
            <person name="Bily T."/>
            <person name="Gardiner A.T."/>
            <person name="Gardian Z."/>
            <person name="Shivaramu S."/>
            <person name="Koblizek M."/>
            <person name="Engelhardt F."/>
            <person name="Kaftan D."/>
        </authorList>
    </citation>
    <scope>NUCLEOTIDE SEQUENCE [LARGE SCALE GENOMIC DNA]</scope>
    <source>
        <strain evidence="1 2">R-30</strain>
    </source>
</reference>
<dbReference type="RefSeq" id="WP_318649745.1">
    <property type="nucleotide sequence ID" value="NZ_CP137852.1"/>
</dbReference>
<gene>
    <name evidence="1" type="ORF">R9Z33_02575</name>
</gene>
<name>A0ABZ0PK03_9PROT</name>
<proteinExistence type="predicted"/>
<accession>A0ABZ0PK03</accession>
<organism evidence="1 2">
    <name type="scientific">Sediminicoccus rosea</name>
    <dbReference type="NCBI Taxonomy" id="1225128"/>
    <lineage>
        <taxon>Bacteria</taxon>
        <taxon>Pseudomonadati</taxon>
        <taxon>Pseudomonadota</taxon>
        <taxon>Alphaproteobacteria</taxon>
        <taxon>Acetobacterales</taxon>
        <taxon>Roseomonadaceae</taxon>
        <taxon>Sediminicoccus</taxon>
    </lineage>
</organism>
<protein>
    <recommendedName>
        <fullName evidence="3">Cadherin repeat domain-containing protein</fullName>
    </recommendedName>
</protein>
<evidence type="ECO:0008006" key="3">
    <source>
        <dbReference type="Google" id="ProtNLM"/>
    </source>
</evidence>
<evidence type="ECO:0000313" key="2">
    <source>
        <dbReference type="Proteomes" id="UP001305521"/>
    </source>
</evidence>
<dbReference type="InterPro" id="IPR015919">
    <property type="entry name" value="Cadherin-like_sf"/>
</dbReference>